<gene>
    <name evidence="2" type="ORF">BV898_02363</name>
</gene>
<accession>A0A1W0X888</accession>
<dbReference type="EMBL" id="MTYJ01000010">
    <property type="protein sequence ID" value="OQV23618.1"/>
    <property type="molecule type" value="Genomic_DNA"/>
</dbReference>
<evidence type="ECO:0000256" key="1">
    <source>
        <dbReference type="SAM" id="MobiDB-lite"/>
    </source>
</evidence>
<protein>
    <submittedName>
        <fullName evidence="2">Uncharacterized protein</fullName>
    </submittedName>
</protein>
<evidence type="ECO:0000313" key="2">
    <source>
        <dbReference type="EMBL" id="OQV23618.1"/>
    </source>
</evidence>
<feature type="region of interest" description="Disordered" evidence="1">
    <location>
        <begin position="242"/>
        <end position="289"/>
    </location>
</feature>
<name>A0A1W0X888_HYPEX</name>
<dbReference type="Proteomes" id="UP000192578">
    <property type="component" value="Unassembled WGS sequence"/>
</dbReference>
<keyword evidence="3" id="KW-1185">Reference proteome</keyword>
<reference evidence="3" key="1">
    <citation type="submission" date="2017-01" db="EMBL/GenBank/DDBJ databases">
        <title>Comparative genomics of anhydrobiosis in the tardigrade Hypsibius dujardini.</title>
        <authorList>
            <person name="Yoshida Y."/>
            <person name="Koutsovoulos G."/>
            <person name="Laetsch D."/>
            <person name="Stevens L."/>
            <person name="Kumar S."/>
            <person name="Horikawa D."/>
            <person name="Ishino K."/>
            <person name="Komine S."/>
            <person name="Tomita M."/>
            <person name="Blaxter M."/>
            <person name="Arakawa K."/>
        </authorList>
    </citation>
    <scope>NUCLEOTIDE SEQUENCE [LARGE SCALE GENOMIC DNA]</scope>
    <source>
        <strain evidence="3">Z151</strain>
    </source>
</reference>
<dbReference type="OrthoDB" id="10569353at2759"/>
<proteinExistence type="predicted"/>
<dbReference type="AlphaFoldDB" id="A0A1W0X888"/>
<organism evidence="2 3">
    <name type="scientific">Hypsibius exemplaris</name>
    <name type="common">Freshwater tardigrade</name>
    <dbReference type="NCBI Taxonomy" id="2072580"/>
    <lineage>
        <taxon>Eukaryota</taxon>
        <taxon>Metazoa</taxon>
        <taxon>Ecdysozoa</taxon>
        <taxon>Tardigrada</taxon>
        <taxon>Eutardigrada</taxon>
        <taxon>Parachela</taxon>
        <taxon>Hypsibioidea</taxon>
        <taxon>Hypsibiidae</taxon>
        <taxon>Hypsibius</taxon>
    </lineage>
</organism>
<feature type="compositionally biased region" description="Acidic residues" evidence="1">
    <location>
        <begin position="258"/>
        <end position="288"/>
    </location>
</feature>
<comment type="caution">
    <text evidence="2">The sequence shown here is derived from an EMBL/GenBank/DDBJ whole genome shotgun (WGS) entry which is preliminary data.</text>
</comment>
<sequence length="301" mass="33567">MMSHHLEAPFPDGQFLAEPYLRLEKIPLPQGNHVEIIGLAPSISHCGTVSSPLQILHILQASHWTLNPKWQTSSHIYRVIADLHHRQRFTDLSLIYSGKLQLVLLVGKEPSESQPPDHLESSPRSIPLLVYVLPGIFRTATLSGQTRRELREEIKDFDVALQTLNFTTEKGWIIAVTDADDVSYYVEKSVTLPELMAAGGTEGTRDAVLSSIFGANRAINLRSLARKKERMEFKALREDRHRDQDLLQNSSIEQDAGAADEEDSEVAHDEDDTAAPPEDDSAIDEDNYDSVLDLIAGSARN</sequence>
<evidence type="ECO:0000313" key="3">
    <source>
        <dbReference type="Proteomes" id="UP000192578"/>
    </source>
</evidence>